<organism evidence="3 4">
    <name type="scientific">Saliterribacillus persicus</name>
    <dbReference type="NCBI Taxonomy" id="930114"/>
    <lineage>
        <taxon>Bacteria</taxon>
        <taxon>Bacillati</taxon>
        <taxon>Bacillota</taxon>
        <taxon>Bacilli</taxon>
        <taxon>Bacillales</taxon>
        <taxon>Bacillaceae</taxon>
        <taxon>Saliterribacillus</taxon>
    </lineage>
</organism>
<evidence type="ECO:0000313" key="4">
    <source>
        <dbReference type="Proteomes" id="UP000252585"/>
    </source>
</evidence>
<dbReference type="InterPro" id="IPR048015">
    <property type="entry name" value="NTP-PPase_MazG-like_N"/>
</dbReference>
<dbReference type="PANTHER" id="PTHR30522">
    <property type="entry name" value="NUCLEOSIDE TRIPHOSPHATE PYROPHOSPHOHYDROLASE"/>
    <property type="match status" value="1"/>
</dbReference>
<dbReference type="GO" id="GO:0046047">
    <property type="term" value="P:TTP catabolic process"/>
    <property type="evidence" value="ECO:0007669"/>
    <property type="project" value="TreeGrafter"/>
</dbReference>
<dbReference type="Gene3D" id="1.10.287.1080">
    <property type="entry name" value="MazG-like"/>
    <property type="match status" value="2"/>
</dbReference>
<evidence type="ECO:0000259" key="2">
    <source>
        <dbReference type="Pfam" id="PF03819"/>
    </source>
</evidence>
<evidence type="ECO:0000313" key="3">
    <source>
        <dbReference type="EMBL" id="RCW63041.1"/>
    </source>
</evidence>
<dbReference type="Pfam" id="PF00590">
    <property type="entry name" value="TP_methylase"/>
    <property type="match status" value="1"/>
</dbReference>
<name>A0A368X4U9_9BACI</name>
<dbReference type="PIRSF" id="PIRSF002845">
    <property type="entry name" value="Ttrprl_mtas_MazG"/>
    <property type="match status" value="1"/>
</dbReference>
<dbReference type="GO" id="GO:0008168">
    <property type="term" value="F:methyltransferase activity"/>
    <property type="evidence" value="ECO:0007669"/>
    <property type="project" value="UniProtKB-KW"/>
</dbReference>
<dbReference type="GO" id="GO:0046076">
    <property type="term" value="P:dTTP catabolic process"/>
    <property type="evidence" value="ECO:0007669"/>
    <property type="project" value="TreeGrafter"/>
</dbReference>
<dbReference type="SUPFAM" id="SSF101386">
    <property type="entry name" value="all-alpha NTP pyrophosphatases"/>
    <property type="match status" value="2"/>
</dbReference>
<dbReference type="GO" id="GO:0046052">
    <property type="term" value="P:UTP catabolic process"/>
    <property type="evidence" value="ECO:0007669"/>
    <property type="project" value="TreeGrafter"/>
</dbReference>
<accession>A0A368X4U9</accession>
<dbReference type="EMBL" id="QPJJ01000020">
    <property type="protein sequence ID" value="RCW63041.1"/>
    <property type="molecule type" value="Genomic_DNA"/>
</dbReference>
<gene>
    <name evidence="3" type="ORF">DFR57_12022</name>
</gene>
<dbReference type="InterPro" id="IPR048011">
    <property type="entry name" value="NTP-PPase_MazG-like_C"/>
</dbReference>
<dbReference type="InterPro" id="IPR004518">
    <property type="entry name" value="MazG-like_dom"/>
</dbReference>
<dbReference type="OrthoDB" id="9808939at2"/>
<dbReference type="InterPro" id="IPR000878">
    <property type="entry name" value="4pyrrol_Mease"/>
</dbReference>
<dbReference type="NCBIfam" id="TIGR00444">
    <property type="entry name" value="mazG"/>
    <property type="match status" value="1"/>
</dbReference>
<dbReference type="Proteomes" id="UP000252585">
    <property type="component" value="Unassembled WGS sequence"/>
</dbReference>
<keyword evidence="3" id="KW-0489">Methyltransferase</keyword>
<dbReference type="AlphaFoldDB" id="A0A368X4U9"/>
<dbReference type="SUPFAM" id="SSF53790">
    <property type="entry name" value="Tetrapyrrole methylase"/>
    <property type="match status" value="1"/>
</dbReference>
<dbReference type="GO" id="GO:0006203">
    <property type="term" value="P:dGTP catabolic process"/>
    <property type="evidence" value="ECO:0007669"/>
    <property type="project" value="TreeGrafter"/>
</dbReference>
<dbReference type="GO" id="GO:0032259">
    <property type="term" value="P:methylation"/>
    <property type="evidence" value="ECO:0007669"/>
    <property type="project" value="UniProtKB-KW"/>
</dbReference>
<comment type="caution">
    <text evidence="3">The sequence shown here is derived from an EMBL/GenBank/DDBJ whole genome shotgun (WGS) entry which is preliminary data.</text>
</comment>
<dbReference type="RefSeq" id="WP_114354391.1">
    <property type="nucleotide sequence ID" value="NZ_QPJJ01000020.1"/>
</dbReference>
<feature type="domain" description="NTP pyrophosphohydrolase MazG-like" evidence="2">
    <location>
        <begin position="253"/>
        <end position="326"/>
    </location>
</feature>
<proteinExistence type="predicted"/>
<keyword evidence="3" id="KW-0808">Transferase</keyword>
<protein>
    <submittedName>
        <fullName evidence="3">Tetrapyrrole methylase family protein/MazG family protein</fullName>
    </submittedName>
</protein>
<reference evidence="3 4" key="1">
    <citation type="submission" date="2018-07" db="EMBL/GenBank/DDBJ databases">
        <title>Genomic Encyclopedia of Type Strains, Phase IV (KMG-IV): sequencing the most valuable type-strain genomes for metagenomic binning, comparative biology and taxonomic classification.</title>
        <authorList>
            <person name="Goeker M."/>
        </authorList>
    </citation>
    <scope>NUCLEOTIDE SEQUENCE [LARGE SCALE GENOMIC DNA]</scope>
    <source>
        <strain evidence="3 4">DSM 27696</strain>
    </source>
</reference>
<dbReference type="CDD" id="cd11529">
    <property type="entry name" value="NTP-PPase_MazG_Cterm"/>
    <property type="match status" value="1"/>
</dbReference>
<dbReference type="FunFam" id="1.10.287.1080:FF:000001">
    <property type="entry name" value="Nucleoside triphosphate pyrophosphohydrolase"/>
    <property type="match status" value="1"/>
</dbReference>
<dbReference type="InterPro" id="IPR014777">
    <property type="entry name" value="4pyrrole_Mease_sub1"/>
</dbReference>
<feature type="domain" description="NTP pyrophosphohydrolase MazG-like" evidence="2">
    <location>
        <begin position="393"/>
        <end position="450"/>
    </location>
</feature>
<dbReference type="GO" id="GO:0046061">
    <property type="term" value="P:dATP catabolic process"/>
    <property type="evidence" value="ECO:0007669"/>
    <property type="project" value="TreeGrafter"/>
</dbReference>
<dbReference type="GO" id="GO:0047429">
    <property type="term" value="F:nucleoside triphosphate diphosphatase activity"/>
    <property type="evidence" value="ECO:0007669"/>
    <property type="project" value="InterPro"/>
</dbReference>
<dbReference type="CDD" id="cd11528">
    <property type="entry name" value="NTP-PPase_MazG_Nterm"/>
    <property type="match status" value="1"/>
</dbReference>
<dbReference type="CDD" id="cd11723">
    <property type="entry name" value="YabN_N_like"/>
    <property type="match status" value="1"/>
</dbReference>
<keyword evidence="4" id="KW-1185">Reference proteome</keyword>
<dbReference type="Pfam" id="PF03819">
    <property type="entry name" value="MazG"/>
    <property type="match status" value="2"/>
</dbReference>
<dbReference type="NCBIfam" id="NF007113">
    <property type="entry name" value="PRK09562.1"/>
    <property type="match status" value="1"/>
</dbReference>
<dbReference type="FunFam" id="1.10.287.1080:FF:000003">
    <property type="entry name" value="Nucleoside triphosphate pyrophosphohydrolase"/>
    <property type="match status" value="1"/>
</dbReference>
<dbReference type="Gene3D" id="3.40.1010.10">
    <property type="entry name" value="Cobalt-precorrin-4 Transmethylase, Domain 1"/>
    <property type="match status" value="1"/>
</dbReference>
<sequence>MKPKIDIIGLGAGDLDQLSIGIYKKLQDTKKPVFIRTLDHPLVADLEKEGVTFKSFDAIYESHQQFGDVYVQIAAELSQSAKDDGEIIYAVPGHPMLAEQTVQLLLENDELDVSILGGQSFLDDLFRVLRIDPIDGFQFVDATSFNRNGLNYQQHLIFCQVYDSFIASEVKLSLLEDLPPEHPVTVVCAVGSEKESIETIPLVELDHYSKVSNLTSVYVPPVQEEQLNHQFFRLKEVISVLRGPNGCPWDKKQTHASLKKYLIEEAYELLEAIDLEDDEKIIEELGDVLLQVMLHSQIGEDAGFFTVDDVINTVTEKMIRRHPHVFGDVKAEDEDTVMKNWQAIKQEEKPETNTSVMQDIPLDSPALLLAEAIQKRAKKVGFDWDEVEGVWDKIAEELAEVKEAAIQGDHAEMEAELGDVLFAIVNLTSYYKVNPEIALTRTNQKFLRRFKYLENRVAESDRSFEEYKLEELDVWWEEAKEEE</sequence>
<feature type="domain" description="Tetrapyrrole methylase" evidence="1">
    <location>
        <begin position="6"/>
        <end position="205"/>
    </location>
</feature>
<dbReference type="InterPro" id="IPR011551">
    <property type="entry name" value="NTP_PyrPHydrolase_MazG"/>
</dbReference>
<dbReference type="GO" id="GO:0006950">
    <property type="term" value="P:response to stress"/>
    <property type="evidence" value="ECO:0007669"/>
    <property type="project" value="UniProtKB-ARBA"/>
</dbReference>
<dbReference type="InterPro" id="IPR035996">
    <property type="entry name" value="4pyrrol_Methylase_sf"/>
</dbReference>
<dbReference type="InterPro" id="IPR035013">
    <property type="entry name" value="YabN_N"/>
</dbReference>
<dbReference type="InterPro" id="IPR024180">
    <property type="entry name" value="Tetrapyrrole_Mease/MazG_pred"/>
</dbReference>
<dbReference type="GO" id="GO:0046081">
    <property type="term" value="P:dUTP catabolic process"/>
    <property type="evidence" value="ECO:0007669"/>
    <property type="project" value="TreeGrafter"/>
</dbReference>
<dbReference type="PANTHER" id="PTHR30522:SF0">
    <property type="entry name" value="NUCLEOSIDE TRIPHOSPHATE PYROPHOSPHOHYDROLASE"/>
    <property type="match status" value="1"/>
</dbReference>
<evidence type="ECO:0000259" key="1">
    <source>
        <dbReference type="Pfam" id="PF00590"/>
    </source>
</evidence>